<keyword evidence="3" id="KW-1185">Reference proteome</keyword>
<dbReference type="RefSeq" id="WP_248344015.1">
    <property type="nucleotide sequence ID" value="NZ_AP025592.1"/>
</dbReference>
<dbReference type="EMBL" id="AP025592">
    <property type="protein sequence ID" value="BDG07350.1"/>
    <property type="molecule type" value="Genomic_DNA"/>
</dbReference>
<sequence length="51" mass="5881">MEQLADAGLIRWAIAVIAICLVVPFTVPKVLDAWERRQEQRDRLADPRPRP</sequence>
<dbReference type="Proteomes" id="UP001162734">
    <property type="component" value="Chromosome"/>
</dbReference>
<reference evidence="3" key="1">
    <citation type="journal article" date="2022" name="Int. J. Syst. Evol. Microbiol.">
        <title>Anaeromyxobacter oryzae sp. nov., Anaeromyxobacter diazotrophicus sp. nov. and Anaeromyxobacter paludicola sp. nov., isolated from paddy soils.</title>
        <authorList>
            <person name="Itoh H."/>
            <person name="Xu Z."/>
            <person name="Mise K."/>
            <person name="Masuda Y."/>
            <person name="Ushijima N."/>
            <person name="Hayakawa C."/>
            <person name="Shiratori Y."/>
            <person name="Senoo K."/>
        </authorList>
    </citation>
    <scope>NUCLEOTIDE SEQUENCE [LARGE SCALE GENOMIC DNA]</scope>
    <source>
        <strain evidence="3">Red630</strain>
    </source>
</reference>
<name>A0ABN6N5R9_9BACT</name>
<organism evidence="2 3">
    <name type="scientific">Anaeromyxobacter paludicola</name>
    <dbReference type="NCBI Taxonomy" id="2918171"/>
    <lineage>
        <taxon>Bacteria</taxon>
        <taxon>Pseudomonadati</taxon>
        <taxon>Myxococcota</taxon>
        <taxon>Myxococcia</taxon>
        <taxon>Myxococcales</taxon>
        <taxon>Cystobacterineae</taxon>
        <taxon>Anaeromyxobacteraceae</taxon>
        <taxon>Anaeromyxobacter</taxon>
    </lineage>
</organism>
<keyword evidence="1" id="KW-0472">Membrane</keyword>
<evidence type="ECO:0000313" key="3">
    <source>
        <dbReference type="Proteomes" id="UP001162734"/>
    </source>
</evidence>
<protein>
    <submittedName>
        <fullName evidence="2">Uncharacterized protein</fullName>
    </submittedName>
</protein>
<feature type="transmembrane region" description="Helical" evidence="1">
    <location>
        <begin position="12"/>
        <end position="31"/>
    </location>
</feature>
<keyword evidence="1" id="KW-0812">Transmembrane</keyword>
<accession>A0ABN6N5R9</accession>
<proteinExistence type="predicted"/>
<keyword evidence="1" id="KW-1133">Transmembrane helix</keyword>
<evidence type="ECO:0000256" key="1">
    <source>
        <dbReference type="SAM" id="Phobius"/>
    </source>
</evidence>
<evidence type="ECO:0000313" key="2">
    <source>
        <dbReference type="EMBL" id="BDG07350.1"/>
    </source>
</evidence>
<gene>
    <name evidence="2" type="ORF">AMPC_04630</name>
</gene>